<comment type="caution">
    <text evidence="3">The sequence shown here is derived from an EMBL/GenBank/DDBJ whole genome shotgun (WGS) entry which is preliminary data.</text>
</comment>
<evidence type="ECO:0000313" key="3">
    <source>
        <dbReference type="EMBL" id="MBF4986143.1"/>
    </source>
</evidence>
<dbReference type="EMBL" id="JADKYU010000994">
    <property type="protein sequence ID" value="MBF4986143.1"/>
    <property type="molecule type" value="Genomic_DNA"/>
</dbReference>
<dbReference type="Proteomes" id="UP001194729">
    <property type="component" value="Unassembled WGS sequence"/>
</dbReference>
<dbReference type="GO" id="GO:0004834">
    <property type="term" value="F:tryptophan synthase activity"/>
    <property type="evidence" value="ECO:0007669"/>
    <property type="project" value="UniProtKB-EC"/>
</dbReference>
<protein>
    <submittedName>
        <fullName evidence="3">Tryptophan synthase subunit beta</fullName>
        <ecNumber evidence="3">4.2.1.20</ecNumber>
    </submittedName>
</protein>
<keyword evidence="4" id="KW-1185">Reference proteome</keyword>
<dbReference type="Gene3D" id="3.40.50.1100">
    <property type="match status" value="1"/>
</dbReference>
<sequence length="95" mass="10224">SISAGLDYPGIGPAHAWLKVSERAQYMAVTDAAALEAAVEVSRLEGIIPALETAHAFSVLKNLDLKPTDRVIINLSGRGDKDMNTYMEELNLNAL</sequence>
<proteinExistence type="predicted"/>
<evidence type="ECO:0000313" key="4">
    <source>
        <dbReference type="Proteomes" id="UP001194729"/>
    </source>
</evidence>
<keyword evidence="3" id="KW-0456">Lyase</keyword>
<dbReference type="EC" id="4.2.1.20" evidence="3"/>
<name>A0ABS0A9S7_9FLAO</name>
<accession>A0ABS0A9S7</accession>
<dbReference type="SUPFAM" id="SSF53686">
    <property type="entry name" value="Tryptophan synthase beta subunit-like PLP-dependent enzymes"/>
    <property type="match status" value="1"/>
</dbReference>
<evidence type="ECO:0000256" key="1">
    <source>
        <dbReference type="ARBA" id="ARBA00001933"/>
    </source>
</evidence>
<feature type="non-terminal residue" evidence="3">
    <location>
        <position position="1"/>
    </location>
</feature>
<dbReference type="InterPro" id="IPR023026">
    <property type="entry name" value="Trp_synth_beta/beta-like"/>
</dbReference>
<gene>
    <name evidence="3" type="ORF">FNJ87_18090</name>
</gene>
<organism evidence="3 4">
    <name type="scientific">Nonlabens mediterrranea</name>
    <dbReference type="NCBI Taxonomy" id="1419947"/>
    <lineage>
        <taxon>Bacteria</taxon>
        <taxon>Pseudomonadati</taxon>
        <taxon>Bacteroidota</taxon>
        <taxon>Flavobacteriia</taxon>
        <taxon>Flavobacteriales</taxon>
        <taxon>Flavobacteriaceae</taxon>
        <taxon>Nonlabens</taxon>
    </lineage>
</organism>
<dbReference type="PANTHER" id="PTHR48077:SF3">
    <property type="entry name" value="TRYPTOPHAN SYNTHASE"/>
    <property type="match status" value="1"/>
</dbReference>
<comment type="cofactor">
    <cofactor evidence="1">
        <name>pyridoxal 5'-phosphate</name>
        <dbReference type="ChEBI" id="CHEBI:597326"/>
    </cofactor>
</comment>
<keyword evidence="2" id="KW-0663">Pyridoxal phosphate</keyword>
<dbReference type="PANTHER" id="PTHR48077">
    <property type="entry name" value="TRYPTOPHAN SYNTHASE-RELATED"/>
    <property type="match status" value="1"/>
</dbReference>
<dbReference type="InterPro" id="IPR036052">
    <property type="entry name" value="TrpB-like_PALP_sf"/>
</dbReference>
<reference evidence="3 4" key="1">
    <citation type="submission" date="2020-11" db="EMBL/GenBank/DDBJ databases">
        <title>P. mediterranea TC4 genome.</title>
        <authorList>
            <person name="Molmeret M."/>
        </authorList>
    </citation>
    <scope>NUCLEOTIDE SEQUENCE [LARGE SCALE GENOMIC DNA]</scope>
    <source>
        <strain evidence="3 4">TC4</strain>
    </source>
</reference>
<evidence type="ECO:0000256" key="2">
    <source>
        <dbReference type="ARBA" id="ARBA00022898"/>
    </source>
</evidence>